<evidence type="ECO:0000313" key="2">
    <source>
        <dbReference type="Proteomes" id="UP000004358"/>
    </source>
</evidence>
<name>A3ZV79_9BACT</name>
<evidence type="ECO:0000313" key="1">
    <source>
        <dbReference type="EMBL" id="EAQ79577.1"/>
    </source>
</evidence>
<comment type="caution">
    <text evidence="1">The sequence shown here is derived from an EMBL/GenBank/DDBJ whole genome shotgun (WGS) entry which is preliminary data.</text>
</comment>
<accession>A3ZV79</accession>
<dbReference type="HOGENOM" id="CLU_3132898_0_0_0"/>
<gene>
    <name evidence="1" type="ORF">DSM3645_03838</name>
</gene>
<dbReference type="Proteomes" id="UP000004358">
    <property type="component" value="Unassembled WGS sequence"/>
</dbReference>
<dbReference type="AlphaFoldDB" id="A3ZV79"/>
<dbReference type="EMBL" id="AANZ01000014">
    <property type="protein sequence ID" value="EAQ79577.1"/>
    <property type="molecule type" value="Genomic_DNA"/>
</dbReference>
<reference evidence="1 2" key="1">
    <citation type="submission" date="2006-02" db="EMBL/GenBank/DDBJ databases">
        <authorList>
            <person name="Amann R."/>
            <person name="Ferriera S."/>
            <person name="Johnson J."/>
            <person name="Kravitz S."/>
            <person name="Halpern A."/>
            <person name="Remington K."/>
            <person name="Beeson K."/>
            <person name="Tran B."/>
            <person name="Rogers Y.-H."/>
            <person name="Friedman R."/>
            <person name="Venter J.C."/>
        </authorList>
    </citation>
    <scope>NUCLEOTIDE SEQUENCE [LARGE SCALE GENOMIC DNA]</scope>
    <source>
        <strain evidence="1 2">DSM 3645</strain>
    </source>
</reference>
<organism evidence="1 2">
    <name type="scientific">Blastopirellula marina DSM 3645</name>
    <dbReference type="NCBI Taxonomy" id="314230"/>
    <lineage>
        <taxon>Bacteria</taxon>
        <taxon>Pseudomonadati</taxon>
        <taxon>Planctomycetota</taxon>
        <taxon>Planctomycetia</taxon>
        <taxon>Pirellulales</taxon>
        <taxon>Pirellulaceae</taxon>
        <taxon>Blastopirellula</taxon>
    </lineage>
</organism>
<sequence>MTPLVDVGRNIARFRRLLGPQASWMLGVVRHATAGSVNDGHALVAGLLQ</sequence>
<proteinExistence type="predicted"/>
<protein>
    <submittedName>
        <fullName evidence="1">Uncharacterized protein</fullName>
    </submittedName>
</protein>